<gene>
    <name evidence="3" type="ORF">C8N43_1234</name>
</gene>
<dbReference type="InterPro" id="IPR009739">
    <property type="entry name" value="LprI-like_N"/>
</dbReference>
<evidence type="ECO:0000313" key="3">
    <source>
        <dbReference type="EMBL" id="PTX56575.1"/>
    </source>
</evidence>
<proteinExistence type="predicted"/>
<dbReference type="OrthoDB" id="7340239at2"/>
<comment type="caution">
    <text evidence="3">The sequence shown here is derived from an EMBL/GenBank/DDBJ whole genome shotgun (WGS) entry which is preliminary data.</text>
</comment>
<dbReference type="PANTHER" id="PTHR39176">
    <property type="entry name" value="PERIPLASMIC PROTEIN-RELATED"/>
    <property type="match status" value="1"/>
</dbReference>
<keyword evidence="4" id="KW-1185">Reference proteome</keyword>
<feature type="domain" description="Lysozyme inhibitor LprI-like N-terminal" evidence="2">
    <location>
        <begin position="58"/>
        <end position="144"/>
    </location>
</feature>
<accession>A0A2T6BKJ2</accession>
<feature type="signal peptide" evidence="1">
    <location>
        <begin position="1"/>
        <end position="18"/>
    </location>
</feature>
<feature type="chain" id="PRO_5015600827" evidence="1">
    <location>
        <begin position="19"/>
        <end position="150"/>
    </location>
</feature>
<organism evidence="3 4">
    <name type="scientific">Litoreibacter ponti</name>
    <dbReference type="NCBI Taxonomy" id="1510457"/>
    <lineage>
        <taxon>Bacteria</taxon>
        <taxon>Pseudomonadati</taxon>
        <taxon>Pseudomonadota</taxon>
        <taxon>Alphaproteobacteria</taxon>
        <taxon>Rhodobacterales</taxon>
        <taxon>Roseobacteraceae</taxon>
        <taxon>Litoreibacter</taxon>
    </lineage>
</organism>
<evidence type="ECO:0000256" key="1">
    <source>
        <dbReference type="SAM" id="SignalP"/>
    </source>
</evidence>
<dbReference type="AlphaFoldDB" id="A0A2T6BKJ2"/>
<dbReference type="Gene3D" id="1.20.1270.180">
    <property type="match status" value="1"/>
</dbReference>
<dbReference type="Pfam" id="PF07007">
    <property type="entry name" value="LprI"/>
    <property type="match status" value="1"/>
</dbReference>
<dbReference type="PANTHER" id="PTHR39176:SF1">
    <property type="entry name" value="PERIPLASMIC PROTEIN"/>
    <property type="match status" value="1"/>
</dbReference>
<keyword evidence="1" id="KW-0732">Signal</keyword>
<dbReference type="RefSeq" id="WP_158269923.1">
    <property type="nucleotide sequence ID" value="NZ_QBKS01000001.1"/>
</dbReference>
<sequence length="150" mass="16181">MIRALALIAALGATPVAAQDLSADPQRVFACHAATAEGERYPDCLGAASNDCQLKPGGSTTPGIAACIASETQAWDTLLNQEYQATRSTLPQHAEALRTAQRAWIAFRDAECRLTYDRWSGGTIRSVAYANCLLVMTAERALALRDMRPR</sequence>
<evidence type="ECO:0000259" key="2">
    <source>
        <dbReference type="Pfam" id="PF07007"/>
    </source>
</evidence>
<protein>
    <submittedName>
        <fullName evidence="3">Uncharacterized protein YecT (DUF1311 family)</fullName>
    </submittedName>
</protein>
<name>A0A2T6BKJ2_9RHOB</name>
<dbReference type="EMBL" id="QBKS01000001">
    <property type="protein sequence ID" value="PTX56575.1"/>
    <property type="molecule type" value="Genomic_DNA"/>
</dbReference>
<evidence type="ECO:0000313" key="4">
    <source>
        <dbReference type="Proteomes" id="UP000243978"/>
    </source>
</evidence>
<dbReference type="Proteomes" id="UP000243978">
    <property type="component" value="Unassembled WGS sequence"/>
</dbReference>
<reference evidence="3 4" key="1">
    <citation type="submission" date="2018-04" db="EMBL/GenBank/DDBJ databases">
        <title>Genomic Encyclopedia of Archaeal and Bacterial Type Strains, Phase II (KMG-II): from individual species to whole genera.</title>
        <authorList>
            <person name="Goeker M."/>
        </authorList>
    </citation>
    <scope>NUCLEOTIDE SEQUENCE [LARGE SCALE GENOMIC DNA]</scope>
    <source>
        <strain evidence="3 4">DSM 100977</strain>
    </source>
</reference>